<keyword evidence="8 9" id="KW-0807">Transducer</keyword>
<dbReference type="Gene3D" id="1.20.1070.10">
    <property type="entry name" value="Rhodopsin 7-helix transmembrane proteins"/>
    <property type="match status" value="1"/>
</dbReference>
<keyword evidence="6 11" id="KW-0472">Membrane</keyword>
<comment type="similarity">
    <text evidence="9">Belongs to the G-protein coupled receptor 1 family.</text>
</comment>
<dbReference type="Pfam" id="PF00001">
    <property type="entry name" value="7tm_1"/>
    <property type="match status" value="1"/>
</dbReference>
<name>A0A9Q0DDE3_9TELE</name>
<dbReference type="PRINTS" id="PR00237">
    <property type="entry name" value="GPCRRHODOPSN"/>
</dbReference>
<feature type="transmembrane region" description="Helical" evidence="11">
    <location>
        <begin position="71"/>
        <end position="91"/>
    </location>
</feature>
<feature type="transmembrane region" description="Helical" evidence="11">
    <location>
        <begin position="194"/>
        <end position="217"/>
    </location>
</feature>
<evidence type="ECO:0000256" key="6">
    <source>
        <dbReference type="ARBA" id="ARBA00023136"/>
    </source>
</evidence>
<evidence type="ECO:0000256" key="7">
    <source>
        <dbReference type="ARBA" id="ARBA00023170"/>
    </source>
</evidence>
<dbReference type="AlphaFoldDB" id="A0A9Q0DDE3"/>
<dbReference type="Proteomes" id="UP001148018">
    <property type="component" value="Unassembled WGS sequence"/>
</dbReference>
<comment type="subcellular location">
    <subcellularLocation>
        <location evidence="1">Cell membrane</location>
        <topology evidence="1">Multi-pass membrane protein</topology>
    </subcellularLocation>
</comment>
<feature type="transmembrane region" description="Helical" evidence="11">
    <location>
        <begin position="34"/>
        <end position="59"/>
    </location>
</feature>
<keyword evidence="2" id="KW-1003">Cell membrane</keyword>
<accession>A0A9Q0DDE3</accession>
<evidence type="ECO:0000313" key="13">
    <source>
        <dbReference type="EMBL" id="KAJ3586789.1"/>
    </source>
</evidence>
<dbReference type="GO" id="GO:0005886">
    <property type="term" value="C:plasma membrane"/>
    <property type="evidence" value="ECO:0007669"/>
    <property type="project" value="UniProtKB-SubCell"/>
</dbReference>
<feature type="transmembrane region" description="Helical" evidence="11">
    <location>
        <begin position="150"/>
        <end position="168"/>
    </location>
</feature>
<evidence type="ECO:0000256" key="1">
    <source>
        <dbReference type="ARBA" id="ARBA00004651"/>
    </source>
</evidence>
<evidence type="ECO:0000256" key="2">
    <source>
        <dbReference type="ARBA" id="ARBA00022475"/>
    </source>
</evidence>
<comment type="caution">
    <text evidence="13">The sequence shown here is derived from an EMBL/GenBank/DDBJ whole genome shotgun (WGS) entry which is preliminary data.</text>
</comment>
<dbReference type="InterPro" id="IPR000276">
    <property type="entry name" value="GPCR_Rhodpsn"/>
</dbReference>
<evidence type="ECO:0000259" key="12">
    <source>
        <dbReference type="PROSITE" id="PS50262"/>
    </source>
</evidence>
<dbReference type="GO" id="GO:0004930">
    <property type="term" value="F:G protein-coupled receptor activity"/>
    <property type="evidence" value="ECO:0007669"/>
    <property type="project" value="UniProtKB-KW"/>
</dbReference>
<dbReference type="SUPFAM" id="SSF81321">
    <property type="entry name" value="Family A G protein-coupled receptor-like"/>
    <property type="match status" value="1"/>
</dbReference>
<feature type="compositionally biased region" description="Low complexity" evidence="10">
    <location>
        <begin position="343"/>
        <end position="353"/>
    </location>
</feature>
<evidence type="ECO:0000256" key="4">
    <source>
        <dbReference type="ARBA" id="ARBA00022989"/>
    </source>
</evidence>
<evidence type="ECO:0000256" key="9">
    <source>
        <dbReference type="RuleBase" id="RU000688"/>
    </source>
</evidence>
<protein>
    <recommendedName>
        <fullName evidence="12">G-protein coupled receptors family 1 profile domain-containing protein</fullName>
    </recommendedName>
</protein>
<organism evidence="13 14">
    <name type="scientific">Muraenolepis orangiensis</name>
    <name type="common">Patagonian moray cod</name>
    <dbReference type="NCBI Taxonomy" id="630683"/>
    <lineage>
        <taxon>Eukaryota</taxon>
        <taxon>Metazoa</taxon>
        <taxon>Chordata</taxon>
        <taxon>Craniata</taxon>
        <taxon>Vertebrata</taxon>
        <taxon>Euteleostomi</taxon>
        <taxon>Actinopterygii</taxon>
        <taxon>Neopterygii</taxon>
        <taxon>Teleostei</taxon>
        <taxon>Neoteleostei</taxon>
        <taxon>Acanthomorphata</taxon>
        <taxon>Zeiogadaria</taxon>
        <taxon>Gadariae</taxon>
        <taxon>Gadiformes</taxon>
        <taxon>Muraenolepidoidei</taxon>
        <taxon>Muraenolepididae</taxon>
        <taxon>Muraenolepis</taxon>
    </lineage>
</organism>
<keyword evidence="5 9" id="KW-0297">G-protein coupled receptor</keyword>
<dbReference type="InterPro" id="IPR017452">
    <property type="entry name" value="GPCR_Rhodpsn_7TM"/>
</dbReference>
<dbReference type="PROSITE" id="PS50262">
    <property type="entry name" value="G_PROTEIN_RECEP_F1_2"/>
    <property type="match status" value="1"/>
</dbReference>
<dbReference type="PRINTS" id="PR00643">
    <property type="entry name" value="G10DORPHANR"/>
</dbReference>
<dbReference type="InterPro" id="IPR047143">
    <property type="entry name" value="GPER1-like"/>
</dbReference>
<gene>
    <name evidence="13" type="ORF">NHX12_013182</name>
</gene>
<dbReference type="PROSITE" id="PS00237">
    <property type="entry name" value="G_PROTEIN_RECEP_F1_1"/>
    <property type="match status" value="1"/>
</dbReference>
<evidence type="ECO:0000256" key="11">
    <source>
        <dbReference type="SAM" id="Phobius"/>
    </source>
</evidence>
<reference evidence="13" key="1">
    <citation type="submission" date="2022-07" db="EMBL/GenBank/DDBJ databases">
        <title>Chromosome-level genome of Muraenolepis orangiensis.</title>
        <authorList>
            <person name="Kim J."/>
        </authorList>
    </citation>
    <scope>NUCLEOTIDE SEQUENCE</scope>
    <source>
        <strain evidence="13">KU_S4_2022</strain>
        <tissue evidence="13">Muscle</tissue>
    </source>
</reference>
<evidence type="ECO:0000313" key="14">
    <source>
        <dbReference type="Proteomes" id="UP001148018"/>
    </source>
</evidence>
<feature type="transmembrane region" description="Helical" evidence="11">
    <location>
        <begin position="111"/>
        <end position="129"/>
    </location>
</feature>
<feature type="transmembrane region" description="Helical" evidence="11">
    <location>
        <begin position="238"/>
        <end position="261"/>
    </location>
</feature>
<feature type="domain" description="G-protein coupled receptors family 1 profile" evidence="12">
    <location>
        <begin position="50"/>
        <end position="301"/>
    </location>
</feature>
<keyword evidence="7 9" id="KW-0675">Receptor</keyword>
<proteinExistence type="inferred from homology"/>
<keyword evidence="3 9" id="KW-0812">Transmembrane</keyword>
<evidence type="ECO:0000256" key="10">
    <source>
        <dbReference type="SAM" id="MobiDB-lite"/>
    </source>
</evidence>
<dbReference type="EMBL" id="JANIIK010000117">
    <property type="protein sequence ID" value="KAJ3586790.1"/>
    <property type="molecule type" value="Genomic_DNA"/>
</dbReference>
<keyword evidence="14" id="KW-1185">Reference proteome</keyword>
<dbReference type="PANTHER" id="PTHR24226:SF0">
    <property type="entry name" value="G-PROTEIN COUPLED RECEPTOR 182"/>
    <property type="match status" value="1"/>
</dbReference>
<dbReference type="OrthoDB" id="5963140at2759"/>
<dbReference type="InterPro" id="IPR001350">
    <property type="entry name" value="G10D_rcpt"/>
</dbReference>
<feature type="transmembrane region" description="Helical" evidence="11">
    <location>
        <begin position="281"/>
        <end position="304"/>
    </location>
</feature>
<evidence type="ECO:0000256" key="5">
    <source>
        <dbReference type="ARBA" id="ARBA00023040"/>
    </source>
</evidence>
<sequence length="353" mass="40300">MGAELLPNHSEPFVNGSPWYVNCDMVFDEDSRRIALFLLYLFIFMVGLIGNLLVVWINWRGRHSANGVQFCILNLSLSDLTIVASLPFFMLEVTLKGVWLWGHFLCKFTNFLYLFNLYAGSFFLALMTLERYLSLVRPSTPSLFPVSGRRRWLLCGGVWLFSLFLTLLENVHVRLLEWDEPGCFMLPQSSYAEWYISMSFLQLILQFMVPGAVIVGCNVQIARAVRTAPDVQGRREVWLVHVYSLVFIVCWLPFHVVMAVITVDDLHPQHLSCNTMDSIYFAYSVVKCLSVFHCVANPILYNFLSKSFRNKLLNTVVSCLPRENLPEAAGGEGTDHKKQRWQSSSSTSHSDVG</sequence>
<evidence type="ECO:0000256" key="3">
    <source>
        <dbReference type="ARBA" id="ARBA00022692"/>
    </source>
</evidence>
<evidence type="ECO:0000256" key="8">
    <source>
        <dbReference type="ARBA" id="ARBA00023224"/>
    </source>
</evidence>
<keyword evidence="4 11" id="KW-1133">Transmembrane helix</keyword>
<dbReference type="PANTHER" id="PTHR24226">
    <property type="entry name" value="G-PROTEIN COUPLED RECEPTOR 182 AND ESTROGEN RECEPTOR 1"/>
    <property type="match status" value="1"/>
</dbReference>
<feature type="region of interest" description="Disordered" evidence="10">
    <location>
        <begin position="327"/>
        <end position="353"/>
    </location>
</feature>
<dbReference type="EMBL" id="JANIIK010000117">
    <property type="protein sequence ID" value="KAJ3586789.1"/>
    <property type="molecule type" value="Genomic_DNA"/>
</dbReference>